<reference evidence="2 3" key="1">
    <citation type="submission" date="2019-03" db="EMBL/GenBank/DDBJ databases">
        <authorList>
            <person name="Kim M.K.M."/>
        </authorList>
    </citation>
    <scope>NUCLEOTIDE SEQUENCE [LARGE SCALE GENOMIC DNA]</scope>
    <source>
        <strain evidence="2 3">17J68-12</strain>
    </source>
</reference>
<accession>A0A4R1BQR2</accession>
<keyword evidence="3" id="KW-1185">Reference proteome</keyword>
<dbReference type="AlphaFoldDB" id="A0A4R1BQR2"/>
<evidence type="ECO:0000313" key="3">
    <source>
        <dbReference type="Proteomes" id="UP000295334"/>
    </source>
</evidence>
<feature type="transmembrane region" description="Helical" evidence="1">
    <location>
        <begin position="72"/>
        <end position="96"/>
    </location>
</feature>
<feature type="transmembrane region" description="Helical" evidence="1">
    <location>
        <begin position="131"/>
        <end position="153"/>
    </location>
</feature>
<feature type="transmembrane region" description="Helical" evidence="1">
    <location>
        <begin position="102"/>
        <end position="124"/>
    </location>
</feature>
<feature type="transmembrane region" description="Helical" evidence="1">
    <location>
        <begin position="41"/>
        <end position="60"/>
    </location>
</feature>
<name>A0A4R1BQR2_9BACT</name>
<sequence length="346" mass="38149">MSATELMTPARRWLALQRLTALWAFCESGLGGVLHALKLPFTGLIVGSFSVICITLIAWCSERHYRRILDSLLLVLIIKAVVSPHAPPTAYVAVAFQGLAGYALYKTAGIRAGSIYTLAVIALLESALQKLLNMTLFFGKSFWAAADELVAFIGRELRIGLPPGSMVLVVVYVGLYLLGGVACGWMTNRLLRDLSGTGGRLPDYVPARRPVSETAAARRRKGYLVMTVLFVLICILVYFGAADQKSGSLALLRTLLWTGCALLLWYGLIAPLALHAIRRYLRKRQSAHSGQVQELLRLLPGMRRLSLAAWQQSRNRTGPARIPYFVRLLVHWTLVYDPGENERASA</sequence>
<dbReference type="RefSeq" id="WP_131445568.1">
    <property type="nucleotide sequence ID" value="NZ_SJZI01000001.1"/>
</dbReference>
<keyword evidence="1" id="KW-0472">Membrane</keyword>
<keyword evidence="1" id="KW-1133">Transmembrane helix</keyword>
<feature type="transmembrane region" description="Helical" evidence="1">
    <location>
        <begin position="254"/>
        <end position="274"/>
    </location>
</feature>
<organism evidence="2 3">
    <name type="scientific">Flaviaesturariibacter flavus</name>
    <dbReference type="NCBI Taxonomy" id="2502780"/>
    <lineage>
        <taxon>Bacteria</taxon>
        <taxon>Pseudomonadati</taxon>
        <taxon>Bacteroidota</taxon>
        <taxon>Chitinophagia</taxon>
        <taxon>Chitinophagales</taxon>
        <taxon>Chitinophagaceae</taxon>
        <taxon>Flaviaestuariibacter</taxon>
    </lineage>
</organism>
<dbReference type="Proteomes" id="UP000295334">
    <property type="component" value="Unassembled WGS sequence"/>
</dbReference>
<gene>
    <name evidence="2" type="ORF">EPD60_00385</name>
</gene>
<protein>
    <submittedName>
        <fullName evidence="2">Uncharacterized protein</fullName>
    </submittedName>
</protein>
<dbReference type="OrthoDB" id="877060at2"/>
<dbReference type="EMBL" id="SJZI01000001">
    <property type="protein sequence ID" value="TCJ19616.1"/>
    <property type="molecule type" value="Genomic_DNA"/>
</dbReference>
<feature type="transmembrane region" description="Helical" evidence="1">
    <location>
        <begin position="223"/>
        <end position="242"/>
    </location>
</feature>
<proteinExistence type="predicted"/>
<feature type="transmembrane region" description="Helical" evidence="1">
    <location>
        <begin position="165"/>
        <end position="185"/>
    </location>
</feature>
<evidence type="ECO:0000256" key="1">
    <source>
        <dbReference type="SAM" id="Phobius"/>
    </source>
</evidence>
<comment type="caution">
    <text evidence="2">The sequence shown here is derived from an EMBL/GenBank/DDBJ whole genome shotgun (WGS) entry which is preliminary data.</text>
</comment>
<keyword evidence="1" id="KW-0812">Transmembrane</keyword>
<evidence type="ECO:0000313" key="2">
    <source>
        <dbReference type="EMBL" id="TCJ19616.1"/>
    </source>
</evidence>